<feature type="chain" id="PRO_5046820758" evidence="2">
    <location>
        <begin position="28"/>
        <end position="185"/>
    </location>
</feature>
<dbReference type="EMBL" id="JANFNH010000001">
    <property type="protein sequence ID" value="MCQ4040932.1"/>
    <property type="molecule type" value="Genomic_DNA"/>
</dbReference>
<keyword evidence="4" id="KW-1185">Reference proteome</keyword>
<proteinExistence type="predicted"/>
<keyword evidence="2" id="KW-0732">Signal</keyword>
<evidence type="ECO:0000313" key="3">
    <source>
        <dbReference type="EMBL" id="MCQ4040932.1"/>
    </source>
</evidence>
<feature type="region of interest" description="Disordered" evidence="1">
    <location>
        <begin position="165"/>
        <end position="185"/>
    </location>
</feature>
<dbReference type="Proteomes" id="UP001206206">
    <property type="component" value="Unassembled WGS sequence"/>
</dbReference>
<protein>
    <submittedName>
        <fullName evidence="3">Uncharacterized protein</fullName>
    </submittedName>
</protein>
<evidence type="ECO:0000313" key="4">
    <source>
        <dbReference type="Proteomes" id="UP001206206"/>
    </source>
</evidence>
<evidence type="ECO:0000256" key="2">
    <source>
        <dbReference type="SAM" id="SignalP"/>
    </source>
</evidence>
<comment type="caution">
    <text evidence="3">The sequence shown here is derived from an EMBL/GenBank/DDBJ whole genome shotgun (WGS) entry which is preliminary data.</text>
</comment>
<feature type="signal peptide" evidence="2">
    <location>
        <begin position="1"/>
        <end position="27"/>
    </location>
</feature>
<organism evidence="3 4">
    <name type="scientific">Streptantibioticus rubrisoli</name>
    <dbReference type="NCBI Taxonomy" id="1387313"/>
    <lineage>
        <taxon>Bacteria</taxon>
        <taxon>Bacillati</taxon>
        <taxon>Actinomycetota</taxon>
        <taxon>Actinomycetes</taxon>
        <taxon>Kitasatosporales</taxon>
        <taxon>Streptomycetaceae</taxon>
        <taxon>Streptantibioticus</taxon>
    </lineage>
</organism>
<dbReference type="RefSeq" id="WP_255924864.1">
    <property type="nucleotide sequence ID" value="NZ_JANFNH010000001.1"/>
</dbReference>
<accession>A0ABT1P6D9</accession>
<name>A0ABT1P6D9_9ACTN</name>
<gene>
    <name evidence="3" type="ORF">NON19_02535</name>
</gene>
<evidence type="ECO:0000256" key="1">
    <source>
        <dbReference type="SAM" id="MobiDB-lite"/>
    </source>
</evidence>
<reference evidence="3 4" key="1">
    <citation type="submission" date="2022-06" db="EMBL/GenBank/DDBJ databases">
        <title>Draft genome sequence of type strain Streptomyces rubrisoli DSM 42083.</title>
        <authorList>
            <person name="Duangmal K."/>
            <person name="Klaysubun C."/>
        </authorList>
    </citation>
    <scope>NUCLEOTIDE SEQUENCE [LARGE SCALE GENOMIC DNA]</scope>
    <source>
        <strain evidence="3 4">DSM 42083</strain>
    </source>
</reference>
<sequence>MRKVLHLTIAFAAFLAASVGLAIPAVAGGDYGEKIFEVGDQFFQATDSNGHFTAQVTYVVGGRPFRANPVAFSLVISPYLRSIATGTMQCRAWQSKNGALTGASDYHSIPPGYLWHWTFPENPIGPHMQASGSCVFPVNAGGRTGTANVRFVFRYVVDGGGGDAATHRQAVPSDKPALVSSASIR</sequence>